<evidence type="ECO:0000313" key="4">
    <source>
        <dbReference type="Proteomes" id="UP000000844"/>
    </source>
</evidence>
<dbReference type="EMBL" id="CP001778">
    <property type="protein sequence ID" value="ADD45780.1"/>
    <property type="molecule type" value="Genomic_DNA"/>
</dbReference>
<dbReference type="AlphaFoldDB" id="D3Q2M9"/>
<dbReference type="InterPro" id="IPR029063">
    <property type="entry name" value="SAM-dependent_MTases_sf"/>
</dbReference>
<dbReference type="GO" id="GO:0003838">
    <property type="term" value="F:sterol 24-C-methyltransferase activity"/>
    <property type="evidence" value="ECO:0007669"/>
    <property type="project" value="TreeGrafter"/>
</dbReference>
<dbReference type="OrthoDB" id="9805171at2"/>
<organism evidence="3 4">
    <name type="scientific">Stackebrandtia nassauensis (strain DSM 44728 / CIP 108903 / NRRL B-16338 / NBRC 102104 / LLR-40K-21)</name>
    <dbReference type="NCBI Taxonomy" id="446470"/>
    <lineage>
        <taxon>Bacteria</taxon>
        <taxon>Bacillati</taxon>
        <taxon>Actinomycetota</taxon>
        <taxon>Actinomycetes</taxon>
        <taxon>Glycomycetales</taxon>
        <taxon>Glycomycetaceae</taxon>
        <taxon>Stackebrandtia</taxon>
    </lineage>
</organism>
<dbReference type="InterPro" id="IPR050447">
    <property type="entry name" value="Erg6_SMT_methyltransf"/>
</dbReference>
<evidence type="ECO:0000313" key="3">
    <source>
        <dbReference type="EMBL" id="ADD45780.1"/>
    </source>
</evidence>
<dbReference type="GO" id="GO:0032259">
    <property type="term" value="P:methylation"/>
    <property type="evidence" value="ECO:0007669"/>
    <property type="project" value="UniProtKB-KW"/>
</dbReference>
<keyword evidence="4" id="KW-1185">Reference proteome</keyword>
<reference evidence="3 4" key="1">
    <citation type="journal article" date="2009" name="Stand. Genomic Sci.">
        <title>Complete genome sequence of Stackebrandtia nassauensis type strain (LLR-40K-21).</title>
        <authorList>
            <person name="Munk C."/>
            <person name="Lapidus A."/>
            <person name="Copeland A."/>
            <person name="Jando M."/>
            <person name="Mayilraj S."/>
            <person name="Glavina Del Rio T."/>
            <person name="Nolan M."/>
            <person name="Chen F."/>
            <person name="Lucas S."/>
            <person name="Tice H."/>
            <person name="Cheng J.F."/>
            <person name="Han C."/>
            <person name="Detter J.C."/>
            <person name="Bruce D."/>
            <person name="Goodwin L."/>
            <person name="Chain P."/>
            <person name="Pitluck S."/>
            <person name="Goker M."/>
            <person name="Ovchinikova G."/>
            <person name="Pati A."/>
            <person name="Ivanova N."/>
            <person name="Mavromatis K."/>
            <person name="Chen A."/>
            <person name="Palaniappan K."/>
            <person name="Land M."/>
            <person name="Hauser L."/>
            <person name="Chang Y.J."/>
            <person name="Jeffries C.D."/>
            <person name="Bristow J."/>
            <person name="Eisen J.A."/>
            <person name="Markowitz V."/>
            <person name="Hugenholtz P."/>
            <person name="Kyrpides N.C."/>
            <person name="Klenk H.P."/>
        </authorList>
    </citation>
    <scope>NUCLEOTIDE SEQUENCE [LARGE SCALE GENOMIC DNA]</scope>
    <source>
        <strain evidence="4">DSM 44728 / CIP 108903 / NRRL B-16338 / NBRC 102104 / LLR-40K-21</strain>
    </source>
</reference>
<dbReference type="Pfam" id="PF13649">
    <property type="entry name" value="Methyltransf_25"/>
    <property type="match status" value="1"/>
</dbReference>
<dbReference type="PANTHER" id="PTHR44068:SF1">
    <property type="entry name" value="HYPOTHETICAL LOC100005854"/>
    <property type="match status" value="1"/>
</dbReference>
<keyword evidence="3" id="KW-0489">Methyltransferase</keyword>
<name>D3Q2M9_STANL</name>
<dbReference type="Proteomes" id="UP000000844">
    <property type="component" value="Chromosome"/>
</dbReference>
<evidence type="ECO:0000256" key="1">
    <source>
        <dbReference type="ARBA" id="ARBA00022679"/>
    </source>
</evidence>
<dbReference type="GO" id="GO:0016126">
    <property type="term" value="P:sterol biosynthetic process"/>
    <property type="evidence" value="ECO:0007669"/>
    <property type="project" value="TreeGrafter"/>
</dbReference>
<dbReference type="InterPro" id="IPR041698">
    <property type="entry name" value="Methyltransf_25"/>
</dbReference>
<dbReference type="HOGENOM" id="CLU_081534_2_0_11"/>
<dbReference type="Gene3D" id="3.40.50.150">
    <property type="entry name" value="Vaccinia Virus protein VP39"/>
    <property type="match status" value="1"/>
</dbReference>
<dbReference type="CDD" id="cd02440">
    <property type="entry name" value="AdoMet_MTases"/>
    <property type="match status" value="1"/>
</dbReference>
<protein>
    <submittedName>
        <fullName evidence="3">Methyltransferase type 11</fullName>
    </submittedName>
</protein>
<dbReference type="PANTHER" id="PTHR44068">
    <property type="entry name" value="ZGC:194242"/>
    <property type="match status" value="1"/>
</dbReference>
<sequence length="203" mass="21907">MDDATKLRWLSRLFFSGPMGRMSASAMEKRNSDAEAEAVATLDPSPSESVLAIGFGPGVGIRLLAERLPEGQIGGIDPSAYMVKRATRRNRAAAARIRLERAYTAAIPWPDASFDGAIAVNSIQFWNPLADNASEVARVLRPGARLVTFTHDWALARGGQTLEGWQTTAEATFRDCGFTDVESHPGKSEDGHIVAFCATRSPS</sequence>
<dbReference type="eggNOG" id="COG2226">
    <property type="taxonomic scope" value="Bacteria"/>
</dbReference>
<dbReference type="RefSeq" id="WP_013021351.1">
    <property type="nucleotide sequence ID" value="NC_013947.1"/>
</dbReference>
<evidence type="ECO:0000259" key="2">
    <source>
        <dbReference type="Pfam" id="PF13649"/>
    </source>
</evidence>
<gene>
    <name evidence="3" type="ordered locus">Snas_6157</name>
</gene>
<feature type="domain" description="Methyltransferase" evidence="2">
    <location>
        <begin position="50"/>
        <end position="143"/>
    </location>
</feature>
<keyword evidence="1 3" id="KW-0808">Transferase</keyword>
<dbReference type="KEGG" id="sna:Snas_6157"/>
<accession>D3Q2M9</accession>
<dbReference type="STRING" id="446470.Snas_6157"/>
<proteinExistence type="predicted"/>
<dbReference type="SUPFAM" id="SSF53335">
    <property type="entry name" value="S-adenosyl-L-methionine-dependent methyltransferases"/>
    <property type="match status" value="1"/>
</dbReference>